<dbReference type="SUPFAM" id="SSF46785">
    <property type="entry name" value="Winged helix' DNA-binding domain"/>
    <property type="match status" value="1"/>
</dbReference>
<dbReference type="PROSITE" id="PS51078">
    <property type="entry name" value="ICLR_ED"/>
    <property type="match status" value="1"/>
</dbReference>
<dbReference type="Pfam" id="PF01614">
    <property type="entry name" value="IclR_C"/>
    <property type="match status" value="1"/>
</dbReference>
<dbReference type="InterPro" id="IPR005471">
    <property type="entry name" value="Tscrpt_reg_IclR_N"/>
</dbReference>
<dbReference type="Pfam" id="PF09339">
    <property type="entry name" value="HTH_IclR"/>
    <property type="match status" value="1"/>
</dbReference>
<protein>
    <submittedName>
        <fullName evidence="6">IclR family transcriptional regulator</fullName>
    </submittedName>
</protein>
<dbReference type="InterPro" id="IPR014757">
    <property type="entry name" value="Tscrpt_reg_IclR_C"/>
</dbReference>
<keyword evidence="2" id="KW-0238">DNA-binding</keyword>
<evidence type="ECO:0000313" key="6">
    <source>
        <dbReference type="EMBL" id="PVX82862.1"/>
    </source>
</evidence>
<evidence type="ECO:0000256" key="3">
    <source>
        <dbReference type="ARBA" id="ARBA00023163"/>
    </source>
</evidence>
<proteinExistence type="predicted"/>
<keyword evidence="7" id="KW-1185">Reference proteome</keyword>
<name>A0ABX5KLG8_9BURK</name>
<feature type="domain" description="IclR-ED" evidence="5">
    <location>
        <begin position="91"/>
        <end position="272"/>
    </location>
</feature>
<dbReference type="SUPFAM" id="SSF55781">
    <property type="entry name" value="GAF domain-like"/>
    <property type="match status" value="1"/>
</dbReference>
<dbReference type="Gene3D" id="1.10.10.10">
    <property type="entry name" value="Winged helix-like DNA-binding domain superfamily/Winged helix DNA-binding domain"/>
    <property type="match status" value="1"/>
</dbReference>
<comment type="caution">
    <text evidence="6">The sequence shown here is derived from an EMBL/GenBank/DDBJ whole genome shotgun (WGS) entry which is preliminary data.</text>
</comment>
<keyword evidence="3" id="KW-0804">Transcription</keyword>
<evidence type="ECO:0000259" key="4">
    <source>
        <dbReference type="PROSITE" id="PS51077"/>
    </source>
</evidence>
<gene>
    <name evidence="6" type="ORF">C7402_108235</name>
</gene>
<reference evidence="6 7" key="1">
    <citation type="submission" date="2018-05" db="EMBL/GenBank/DDBJ databases">
        <title>Genomic Encyclopedia of Type Strains, Phase IV (KMG-V): Genome sequencing to study the core and pangenomes of soil and plant-associated prokaryotes.</title>
        <authorList>
            <person name="Whitman W."/>
        </authorList>
    </citation>
    <scope>NUCLEOTIDE SEQUENCE [LARGE SCALE GENOMIC DNA]</scope>
    <source>
        <strain evidence="6 7">SCZa-39</strain>
    </source>
</reference>
<dbReference type="Gene3D" id="3.30.450.40">
    <property type="match status" value="1"/>
</dbReference>
<dbReference type="InterPro" id="IPR036388">
    <property type="entry name" value="WH-like_DNA-bd_sf"/>
</dbReference>
<dbReference type="PROSITE" id="PS51077">
    <property type="entry name" value="HTH_ICLR"/>
    <property type="match status" value="1"/>
</dbReference>
<dbReference type="Proteomes" id="UP000245712">
    <property type="component" value="Unassembled WGS sequence"/>
</dbReference>
<evidence type="ECO:0000256" key="2">
    <source>
        <dbReference type="ARBA" id="ARBA00023125"/>
    </source>
</evidence>
<dbReference type="PANTHER" id="PTHR30136:SF34">
    <property type="entry name" value="TRANSCRIPTIONAL REGULATOR"/>
    <property type="match status" value="1"/>
</dbReference>
<organism evidence="6 7">
    <name type="scientific">Paraburkholderia unamae</name>
    <dbReference type="NCBI Taxonomy" id="219649"/>
    <lineage>
        <taxon>Bacteria</taxon>
        <taxon>Pseudomonadati</taxon>
        <taxon>Pseudomonadota</taxon>
        <taxon>Betaproteobacteria</taxon>
        <taxon>Burkholderiales</taxon>
        <taxon>Burkholderiaceae</taxon>
        <taxon>Paraburkholderia</taxon>
    </lineage>
</organism>
<dbReference type="InterPro" id="IPR029016">
    <property type="entry name" value="GAF-like_dom_sf"/>
</dbReference>
<dbReference type="InterPro" id="IPR036390">
    <property type="entry name" value="WH_DNA-bd_sf"/>
</dbReference>
<dbReference type="PANTHER" id="PTHR30136">
    <property type="entry name" value="HELIX-TURN-HELIX TRANSCRIPTIONAL REGULATOR, ICLR FAMILY"/>
    <property type="match status" value="1"/>
</dbReference>
<feature type="domain" description="HTH iclR-type" evidence="4">
    <location>
        <begin position="28"/>
        <end position="90"/>
    </location>
</feature>
<dbReference type="EMBL" id="QEOB01000008">
    <property type="protein sequence ID" value="PVX82862.1"/>
    <property type="molecule type" value="Genomic_DNA"/>
</dbReference>
<sequence length="272" mass="29892">MSLCQLSCIGSYQVSSNEQATEVDNLFVQSLAKGLKVLEAFSSLQDSISLTELVAATGMTKSGVQRLTHTLEQTGYIRKDALSKRYSLTPRVLELGYFFLRTNPLVAKVTPTLVAARERLGLAMHVSVLEDDDLLYLFRLPSRELKVVEMLPGRRTSAFSTSSGRVLLSAYPDDKVRDILKRKPVPAMTPQTVTDPDELMALVAECRSQGYSISQDQLITGQIGVAGPIFNAARKMVAAVNIVARTSDWPLARVEAELLPQLLALVQELSTY</sequence>
<dbReference type="SMART" id="SM00346">
    <property type="entry name" value="HTH_ICLR"/>
    <property type="match status" value="1"/>
</dbReference>
<evidence type="ECO:0000259" key="5">
    <source>
        <dbReference type="PROSITE" id="PS51078"/>
    </source>
</evidence>
<dbReference type="InterPro" id="IPR050707">
    <property type="entry name" value="HTH_MetabolicPath_Reg"/>
</dbReference>
<keyword evidence="1" id="KW-0805">Transcription regulation</keyword>
<evidence type="ECO:0000256" key="1">
    <source>
        <dbReference type="ARBA" id="ARBA00023015"/>
    </source>
</evidence>
<accession>A0ABX5KLG8</accession>
<evidence type="ECO:0000313" key="7">
    <source>
        <dbReference type="Proteomes" id="UP000245712"/>
    </source>
</evidence>